<evidence type="ECO:0000256" key="1">
    <source>
        <dbReference type="SAM" id="MobiDB-lite"/>
    </source>
</evidence>
<reference evidence="3 4" key="1">
    <citation type="submission" date="2019-07" db="EMBL/GenBank/DDBJ databases">
        <authorList>
            <person name="Park M."/>
        </authorList>
    </citation>
    <scope>NUCLEOTIDE SEQUENCE [LARGE SCALE GENOMIC DNA]</scope>
    <source>
        <strain evidence="3 4">KCTC32445</strain>
    </source>
</reference>
<feature type="chain" id="PRO_5022073851" evidence="2">
    <location>
        <begin position="27"/>
        <end position="606"/>
    </location>
</feature>
<feature type="compositionally biased region" description="Low complexity" evidence="1">
    <location>
        <begin position="48"/>
        <end position="68"/>
    </location>
</feature>
<dbReference type="Proteomes" id="UP000320160">
    <property type="component" value="Unassembled WGS sequence"/>
</dbReference>
<evidence type="ECO:0000313" key="3">
    <source>
        <dbReference type="EMBL" id="TSB04102.1"/>
    </source>
</evidence>
<dbReference type="EMBL" id="VKKU01000001">
    <property type="protein sequence ID" value="TSB04102.1"/>
    <property type="molecule type" value="Genomic_DNA"/>
</dbReference>
<feature type="compositionally biased region" description="Acidic residues" evidence="1">
    <location>
        <begin position="82"/>
        <end position="98"/>
    </location>
</feature>
<protein>
    <submittedName>
        <fullName evidence="3">Uncharacterized protein</fullName>
    </submittedName>
</protein>
<dbReference type="AlphaFoldDB" id="A0A553WHF2"/>
<keyword evidence="2" id="KW-0732">Signal</keyword>
<dbReference type="RefSeq" id="WP_143774976.1">
    <property type="nucleotide sequence ID" value="NZ_VKKU01000001.1"/>
</dbReference>
<accession>A0A553WHF2</accession>
<proteinExistence type="predicted"/>
<name>A0A553WHF2_9SPHN</name>
<keyword evidence="4" id="KW-1185">Reference proteome</keyword>
<organism evidence="3 4">
    <name type="scientific">Sphingorhabdus contaminans</name>
    <dbReference type="NCBI Taxonomy" id="1343899"/>
    <lineage>
        <taxon>Bacteria</taxon>
        <taxon>Pseudomonadati</taxon>
        <taxon>Pseudomonadota</taxon>
        <taxon>Alphaproteobacteria</taxon>
        <taxon>Sphingomonadales</taxon>
        <taxon>Sphingomonadaceae</taxon>
        <taxon>Sphingorhabdus</taxon>
    </lineage>
</organism>
<evidence type="ECO:0000256" key="2">
    <source>
        <dbReference type="SAM" id="SignalP"/>
    </source>
</evidence>
<feature type="signal peptide" evidence="2">
    <location>
        <begin position="1"/>
        <end position="26"/>
    </location>
</feature>
<dbReference type="OrthoDB" id="7388088at2"/>
<comment type="caution">
    <text evidence="3">The sequence shown here is derived from an EMBL/GenBank/DDBJ whole genome shotgun (WGS) entry which is preliminary data.</text>
</comment>
<feature type="region of interest" description="Disordered" evidence="1">
    <location>
        <begin position="28"/>
        <end position="104"/>
    </location>
</feature>
<gene>
    <name evidence="3" type="ORF">FOM92_01275</name>
</gene>
<evidence type="ECO:0000313" key="4">
    <source>
        <dbReference type="Proteomes" id="UP000320160"/>
    </source>
</evidence>
<sequence>MTKKATKTVLFAASALALVFALPALGQQGPESLLPEGFGDPTPPPANTRPTPNSTGQTTPSTSVRPTTPGDPLATAATDNPDAADAEEEDEEEEEEEELVIKYDVPPAARRSLSAVGVISDASGGFPSESFGALDGTFLKQVVNRTTGPIASRWGTIMGRRLLISRTSTPKGVNGADWTAERAWLLLRMGDSVSARHLIQEVDAGNYTKRMHEVALQVYLANADLSGMCPLVENAVRLVNDGRWKMARAICASLAGEQGSATAFINQGRYQGWVRGVDYRLTEKAVGAGINGRRSVKIEWEGVEGMNPWRFGLASATGLEPPDRLFAKSGRQMAGWRVQLPMFQAAIRAKYAPQAAALGIYSNREMVDLYGQVIDDTEAPDPVKSRAEGLRSAYTASGDAAKVAAMASLWTGATAGADYHGALVMTARAAALIRPDEAHAGAADQLIASMLTAGLDRNAAAWSNIVDEGTLGWALLALGSPTNVVSVDSGALGDFYSGDDSEKAHKSALLLAGLAGLGRVDSGAQSDFGRDLEINVTRQTPWSRAITSAAERGEQGTVALMALAGMQAPNWALVPANHLYYIVRSLKQVGLEAEARMIAAEAVAFG</sequence>